<keyword evidence="7" id="KW-1185">Reference proteome</keyword>
<dbReference type="AlphaFoldDB" id="A0A443SG11"/>
<dbReference type="InterPro" id="IPR014892">
    <property type="entry name" value="RPA_C"/>
</dbReference>
<dbReference type="FunFam" id="1.10.10.10:FF:000168">
    <property type="entry name" value="Replication protein A 32 kDa subunit"/>
    <property type="match status" value="1"/>
</dbReference>
<evidence type="ECO:0000313" key="7">
    <source>
        <dbReference type="Proteomes" id="UP000288716"/>
    </source>
</evidence>
<evidence type="ECO:0000256" key="4">
    <source>
        <dbReference type="ARBA" id="ARBA00023242"/>
    </source>
</evidence>
<dbReference type="GO" id="GO:0005634">
    <property type="term" value="C:nucleus"/>
    <property type="evidence" value="ECO:0007669"/>
    <property type="project" value="UniProtKB-SubCell"/>
</dbReference>
<evidence type="ECO:0000259" key="5">
    <source>
        <dbReference type="Pfam" id="PF08784"/>
    </source>
</evidence>
<protein>
    <submittedName>
        <fullName evidence="6">Replication protein A 32 kDa subunit-like protein</fullName>
    </submittedName>
</protein>
<keyword evidence="4" id="KW-0539">Nucleus</keyword>
<proteinExistence type="inferred from homology"/>
<gene>
    <name evidence="6" type="ORF">B4U80_07136</name>
</gene>
<dbReference type="Gene3D" id="1.10.10.10">
    <property type="entry name" value="Winged helix-like DNA-binding domain superfamily/Winged helix DNA-binding domain"/>
    <property type="match status" value="1"/>
</dbReference>
<feature type="domain" description="Replication protein A C-terminal" evidence="5">
    <location>
        <begin position="14"/>
        <end position="93"/>
    </location>
</feature>
<evidence type="ECO:0000256" key="3">
    <source>
        <dbReference type="ARBA" id="ARBA00023125"/>
    </source>
</evidence>
<dbReference type="EMBL" id="NCKV01002755">
    <property type="protein sequence ID" value="RWS26446.1"/>
    <property type="molecule type" value="Genomic_DNA"/>
</dbReference>
<dbReference type="STRING" id="299467.A0A443SG11"/>
<comment type="subcellular location">
    <subcellularLocation>
        <location evidence="1">Nucleus</location>
    </subcellularLocation>
</comment>
<dbReference type="GO" id="GO:0003677">
    <property type="term" value="F:DNA binding"/>
    <property type="evidence" value="ECO:0007669"/>
    <property type="project" value="UniProtKB-KW"/>
</dbReference>
<keyword evidence="3" id="KW-0238">DNA-binding</keyword>
<evidence type="ECO:0000256" key="1">
    <source>
        <dbReference type="ARBA" id="ARBA00004123"/>
    </source>
</evidence>
<dbReference type="SUPFAM" id="SSF46785">
    <property type="entry name" value="Winged helix' DNA-binding domain"/>
    <property type="match status" value="1"/>
</dbReference>
<comment type="similarity">
    <text evidence="2">Belongs to the replication factor A protein 2 family.</text>
</comment>
<dbReference type="OrthoDB" id="25571at2759"/>
<dbReference type="InterPro" id="IPR036390">
    <property type="entry name" value="WH_DNA-bd_sf"/>
</dbReference>
<organism evidence="6 7">
    <name type="scientific">Leptotrombidium deliense</name>
    <dbReference type="NCBI Taxonomy" id="299467"/>
    <lineage>
        <taxon>Eukaryota</taxon>
        <taxon>Metazoa</taxon>
        <taxon>Ecdysozoa</taxon>
        <taxon>Arthropoda</taxon>
        <taxon>Chelicerata</taxon>
        <taxon>Arachnida</taxon>
        <taxon>Acari</taxon>
        <taxon>Acariformes</taxon>
        <taxon>Trombidiformes</taxon>
        <taxon>Prostigmata</taxon>
        <taxon>Anystina</taxon>
        <taxon>Parasitengona</taxon>
        <taxon>Trombiculoidea</taxon>
        <taxon>Trombiculidae</taxon>
        <taxon>Leptotrombidium</taxon>
    </lineage>
</organism>
<dbReference type="Pfam" id="PF08784">
    <property type="entry name" value="RPA_C"/>
    <property type="match status" value="1"/>
</dbReference>
<dbReference type="Proteomes" id="UP000288716">
    <property type="component" value="Unassembled WGS sequence"/>
</dbReference>
<name>A0A443SG11_9ACAR</name>
<dbReference type="VEuPathDB" id="VectorBase:LDEU005594"/>
<dbReference type="InterPro" id="IPR036388">
    <property type="entry name" value="WH-like_DNA-bd_sf"/>
</dbReference>
<accession>A0A443SG11</accession>
<evidence type="ECO:0000256" key="2">
    <source>
        <dbReference type="ARBA" id="ARBA00007815"/>
    </source>
</evidence>
<comment type="caution">
    <text evidence="6">The sequence shown here is derived from an EMBL/GenBank/DDBJ whole genome shotgun (WGS) entry which is preliminary data.</text>
</comment>
<reference evidence="6 7" key="1">
    <citation type="journal article" date="2018" name="Gigascience">
        <title>Genomes of trombidid mites reveal novel predicted allergens and laterally-transferred genes associated with secondary metabolism.</title>
        <authorList>
            <person name="Dong X."/>
            <person name="Chaisiri K."/>
            <person name="Xia D."/>
            <person name="Armstrong S.D."/>
            <person name="Fang Y."/>
            <person name="Donnelly M.J."/>
            <person name="Kadowaki T."/>
            <person name="McGarry J.W."/>
            <person name="Darby A.C."/>
            <person name="Makepeace B.L."/>
        </authorList>
    </citation>
    <scope>NUCLEOTIDE SEQUENCE [LARGE SCALE GENOMIC DNA]</scope>
    <source>
        <strain evidence="6">UoL-UT</strain>
    </source>
</reference>
<evidence type="ECO:0000313" key="6">
    <source>
        <dbReference type="EMBL" id="RWS26446.1"/>
    </source>
</evidence>
<sequence>MWSTSDIDDCGIGFMKFDGDTSTPHNKTRNRAVTCLNKAQQVVLDRVASVDTPEGISFEELVFSVHSMNERSIRETLELLSRWGHIFSTIDNNHYKAMYPK</sequence>